<proteinExistence type="predicted"/>
<dbReference type="AlphaFoldDB" id="A0A1R1J294"/>
<evidence type="ECO:0000313" key="1">
    <source>
        <dbReference type="EMBL" id="OMG69435.1"/>
    </source>
</evidence>
<sequence>MNDGLLRVGFHRSPPAVAGQEQSLDLGAQFVDNATAEDVEIGDMEKIESFCCRSESTSRLRTVSQE</sequence>
<dbReference type="Proteomes" id="UP000187194">
    <property type="component" value="Unassembled WGS sequence"/>
</dbReference>
<evidence type="ECO:0000313" key="2">
    <source>
        <dbReference type="Proteomes" id="UP000187194"/>
    </source>
</evidence>
<organism evidence="1 2">
    <name type="scientific">Burkholderia ubonensis</name>
    <dbReference type="NCBI Taxonomy" id="101571"/>
    <lineage>
        <taxon>Bacteria</taxon>
        <taxon>Pseudomonadati</taxon>
        <taxon>Pseudomonadota</taxon>
        <taxon>Betaproteobacteria</taxon>
        <taxon>Burkholderiales</taxon>
        <taxon>Burkholderiaceae</taxon>
        <taxon>Burkholderia</taxon>
        <taxon>Burkholderia cepacia complex</taxon>
    </lineage>
</organism>
<reference evidence="1 2" key="1">
    <citation type="submission" date="2017-01" db="EMBL/GenBank/DDBJ databases">
        <title>Phylogeographic, genomic and meropenem susceptibility analysis of Burkholderia ubonensis.</title>
        <authorList>
            <person name="Price E.P."/>
            <person name="Sarovich D.S."/>
            <person name="Webb J.R."/>
            <person name="Hall C.M."/>
            <person name="Sahl J.W."/>
            <person name="Kaestli M."/>
            <person name="Mayo M."/>
            <person name="Harrington G."/>
            <person name="Baker A.L."/>
            <person name="Sidak-Loftis L.C."/>
            <person name="Lummis M."/>
            <person name="Schupp J.M."/>
            <person name="Gillece J.D."/>
            <person name="Tuanyok A."/>
            <person name="Warner J."/>
            <person name="Busch J.D."/>
            <person name="Keim P."/>
            <person name="Currie B.J."/>
            <person name="Wagner D.M."/>
        </authorList>
    </citation>
    <scope>NUCLEOTIDE SEQUENCE [LARGE SCALE GENOMIC DNA]</scope>
    <source>
        <strain evidence="1 2">A21</strain>
    </source>
</reference>
<protein>
    <submittedName>
        <fullName evidence="1">Uncharacterized protein</fullName>
    </submittedName>
</protein>
<comment type="caution">
    <text evidence="1">The sequence shown here is derived from an EMBL/GenBank/DDBJ whole genome shotgun (WGS) entry which is preliminary data.</text>
</comment>
<accession>A0A1R1J294</accession>
<gene>
    <name evidence="1" type="ORF">BW685_31170</name>
</gene>
<dbReference type="EMBL" id="MTJZ01000065">
    <property type="protein sequence ID" value="OMG69435.1"/>
    <property type="molecule type" value="Genomic_DNA"/>
</dbReference>
<name>A0A1R1J294_9BURK</name>